<dbReference type="Pfam" id="PF04079">
    <property type="entry name" value="SMC_ScpB"/>
    <property type="match status" value="1"/>
</dbReference>
<evidence type="ECO:0000256" key="2">
    <source>
        <dbReference type="ARBA" id="ARBA00022618"/>
    </source>
</evidence>
<comment type="caution">
    <text evidence="5">The sequence shown here is derived from an EMBL/GenBank/DDBJ whole genome shotgun (WGS) entry which is preliminary data.</text>
</comment>
<dbReference type="InterPro" id="IPR036390">
    <property type="entry name" value="WH_DNA-bd_sf"/>
</dbReference>
<evidence type="ECO:0000256" key="1">
    <source>
        <dbReference type="ARBA" id="ARBA00022490"/>
    </source>
</evidence>
<dbReference type="Proteomes" id="UP001466331">
    <property type="component" value="Unassembled WGS sequence"/>
</dbReference>
<keyword evidence="2" id="KW-0132">Cell division</keyword>
<proteinExistence type="predicted"/>
<organism evidence="5 6">
    <name type="scientific">Rarispira pelagica</name>
    <dbReference type="NCBI Taxonomy" id="3141764"/>
    <lineage>
        <taxon>Bacteria</taxon>
        <taxon>Pseudomonadati</taxon>
        <taxon>Spirochaetota</taxon>
        <taxon>Spirochaetia</taxon>
        <taxon>Winmispirales</taxon>
        <taxon>Winmispiraceae</taxon>
        <taxon>Rarispira</taxon>
    </lineage>
</organism>
<reference evidence="5 6" key="1">
    <citation type="submission" date="2024-03" db="EMBL/GenBank/DDBJ databases">
        <title>Ignisphaera cupida sp. nov., a hyperthermophilic hydrolytic archaeon from a hot spring of Kamchatka, and proposal of Ignisphaeraceae fam. nov.</title>
        <authorList>
            <person name="Podosokorskaya O.A."/>
            <person name="Elcheninov A.G."/>
            <person name="Maltseva A.I."/>
            <person name="Zayulina K.S."/>
            <person name="Novikov A."/>
            <person name="Merkel A.Y."/>
        </authorList>
    </citation>
    <scope>NUCLEOTIDE SEQUENCE [LARGE SCALE GENOMIC DNA]</scope>
    <source>
        <strain evidence="5 6">38H-sp</strain>
    </source>
</reference>
<dbReference type="Gene3D" id="1.10.10.10">
    <property type="entry name" value="Winged helix-like DNA-binding domain superfamily/Winged helix DNA-binding domain"/>
    <property type="match status" value="2"/>
</dbReference>
<evidence type="ECO:0000313" key="6">
    <source>
        <dbReference type="Proteomes" id="UP001466331"/>
    </source>
</evidence>
<dbReference type="RefSeq" id="WP_420069178.1">
    <property type="nucleotide sequence ID" value="NZ_JBCHKQ010000002.1"/>
</dbReference>
<evidence type="ECO:0000256" key="4">
    <source>
        <dbReference type="ARBA" id="ARBA00023306"/>
    </source>
</evidence>
<keyword evidence="6" id="KW-1185">Reference proteome</keyword>
<dbReference type="EMBL" id="JBCHKQ010000002">
    <property type="protein sequence ID" value="MEM5947728.1"/>
    <property type="molecule type" value="Genomic_DNA"/>
</dbReference>
<keyword evidence="1" id="KW-0963">Cytoplasm</keyword>
<dbReference type="PANTHER" id="PTHR34298">
    <property type="entry name" value="SEGREGATION AND CONDENSATION PROTEIN B"/>
    <property type="match status" value="1"/>
</dbReference>
<dbReference type="InterPro" id="IPR005234">
    <property type="entry name" value="ScpB_csome_segregation"/>
</dbReference>
<evidence type="ECO:0000313" key="5">
    <source>
        <dbReference type="EMBL" id="MEM5947728.1"/>
    </source>
</evidence>
<name>A0ABU9UAP1_9SPIR</name>
<gene>
    <name evidence="5" type="primary">scpB</name>
    <name evidence="5" type="ORF">WKV44_04135</name>
</gene>
<dbReference type="PIRSF" id="PIRSF019345">
    <property type="entry name" value="ScpB"/>
    <property type="match status" value="1"/>
</dbReference>
<dbReference type="InterPro" id="IPR036388">
    <property type="entry name" value="WH-like_DNA-bd_sf"/>
</dbReference>
<evidence type="ECO:0000256" key="3">
    <source>
        <dbReference type="ARBA" id="ARBA00022829"/>
    </source>
</evidence>
<dbReference type="PANTHER" id="PTHR34298:SF2">
    <property type="entry name" value="SEGREGATION AND CONDENSATION PROTEIN B"/>
    <property type="match status" value="1"/>
</dbReference>
<dbReference type="SUPFAM" id="SSF46785">
    <property type="entry name" value="Winged helix' DNA-binding domain"/>
    <property type="match status" value="2"/>
</dbReference>
<sequence length="179" mass="20314">MKLTREASLIEAILFLENEPLSIDQLEKITGLPKNAVETVLEELKTEYEKDYHGVCLYMSPDEVFFAPKKELWPYLKDRYGKKTGNKLSKAALETLAIIAYRQPITKAEIEAIRGVSSDAMVRLLMSRNLIQETGKKDVPGRPAMYGTTKDFLRAFGLRSIADLPKLEKEEAEKFELNG</sequence>
<keyword evidence="4" id="KW-0131">Cell cycle</keyword>
<dbReference type="NCBIfam" id="TIGR00281">
    <property type="entry name" value="SMC-Scp complex subunit ScpB"/>
    <property type="match status" value="1"/>
</dbReference>
<protein>
    <submittedName>
        <fullName evidence="5">SMC-Scp complex subunit ScpB</fullName>
    </submittedName>
</protein>
<keyword evidence="3" id="KW-0159">Chromosome partition</keyword>
<accession>A0ABU9UAP1</accession>